<protein>
    <submittedName>
        <fullName evidence="2">Toll/interleukin-1 receptor domain-containing protein</fullName>
    </submittedName>
</protein>
<dbReference type="Pfam" id="PF13676">
    <property type="entry name" value="TIR_2"/>
    <property type="match status" value="1"/>
</dbReference>
<evidence type="ECO:0000259" key="1">
    <source>
        <dbReference type="PROSITE" id="PS50104"/>
    </source>
</evidence>
<dbReference type="PROSITE" id="PS50104">
    <property type="entry name" value="TIR"/>
    <property type="match status" value="1"/>
</dbReference>
<feature type="domain" description="TIR" evidence="1">
    <location>
        <begin position="1"/>
        <end position="132"/>
    </location>
</feature>
<reference evidence="2 3" key="1">
    <citation type="submission" date="2022-12" db="EMBL/GenBank/DDBJ databases">
        <authorList>
            <person name="Muema E."/>
        </authorList>
    </citation>
    <scope>NUCLEOTIDE SEQUENCE [LARGE SCALE GENOMIC DNA]</scope>
    <source>
        <strain evidence="3">1330</strain>
    </source>
</reference>
<organism evidence="2 3">
    <name type="scientific">Mesorhizobium argentiipisi</name>
    <dbReference type="NCBI Taxonomy" id="3015175"/>
    <lineage>
        <taxon>Bacteria</taxon>
        <taxon>Pseudomonadati</taxon>
        <taxon>Pseudomonadota</taxon>
        <taxon>Alphaproteobacteria</taxon>
        <taxon>Hyphomicrobiales</taxon>
        <taxon>Phyllobacteriaceae</taxon>
        <taxon>Mesorhizobium</taxon>
    </lineage>
</organism>
<dbReference type="Gene3D" id="3.40.50.10140">
    <property type="entry name" value="Toll/interleukin-1 receptor homology (TIR) domain"/>
    <property type="match status" value="1"/>
</dbReference>
<name>A0ABU8KA81_9HYPH</name>
<comment type="caution">
    <text evidence="2">The sequence shown here is derived from an EMBL/GenBank/DDBJ whole genome shotgun (WGS) entry which is preliminary data.</text>
</comment>
<dbReference type="InterPro" id="IPR035897">
    <property type="entry name" value="Toll_tir_struct_dom_sf"/>
</dbReference>
<evidence type="ECO:0000313" key="2">
    <source>
        <dbReference type="EMBL" id="MEI9402086.1"/>
    </source>
</evidence>
<gene>
    <name evidence="2" type="ORF">O7A05_07915</name>
</gene>
<dbReference type="InterPro" id="IPR000157">
    <property type="entry name" value="TIR_dom"/>
</dbReference>
<proteinExistence type="predicted"/>
<dbReference type="EMBL" id="JAPYKO010000003">
    <property type="protein sequence ID" value="MEI9402086.1"/>
    <property type="molecule type" value="Genomic_DNA"/>
</dbReference>
<keyword evidence="2" id="KW-0675">Receptor</keyword>
<evidence type="ECO:0000313" key="3">
    <source>
        <dbReference type="Proteomes" id="UP001366503"/>
    </source>
</evidence>
<sequence length="319" mass="36141">MTDFFISYTGADQRWAEWIAYVLEEEGRSVVIQAWDFRPGANFVLEMQKAAETASRTIMVLSPDYLKSQFASPEWAAAFGGDPRGVSRKLVPVMVRTCEPMGLLTSIVQIRIADLDETAARKMLLDGLQEGRAKPPTRPSFPGFANHMDHKQFPGPSGDQVPIRASRPASFTRLKVAPTDIDKRRFLRQGFQTIQSLFEESAKEIAASEPRIHIEIEMRTNADLRAEVFVDGKSVSRCRVWIGGMHSDDNICYAEGQHFSDNSCNEIIHLAETDDLHFAATMAMGFSKFERENNIKQMDADTMANYLWSRFIDRLQHVR</sequence>
<accession>A0ABU8KA81</accession>
<dbReference type="RefSeq" id="WP_337092402.1">
    <property type="nucleotide sequence ID" value="NZ_JAPYKO010000003.1"/>
</dbReference>
<dbReference type="Proteomes" id="UP001366503">
    <property type="component" value="Unassembled WGS sequence"/>
</dbReference>
<dbReference type="SUPFAM" id="SSF52200">
    <property type="entry name" value="Toll/Interleukin receptor TIR domain"/>
    <property type="match status" value="1"/>
</dbReference>
<keyword evidence="3" id="KW-1185">Reference proteome</keyword>
<dbReference type="SMART" id="SM00255">
    <property type="entry name" value="TIR"/>
    <property type="match status" value="1"/>
</dbReference>